<protein>
    <recommendedName>
        <fullName evidence="1">KRAB domain-containing protein</fullName>
    </recommendedName>
</protein>
<dbReference type="InterPro" id="IPR036051">
    <property type="entry name" value="KRAB_dom_sf"/>
</dbReference>
<dbReference type="GO" id="GO:0006355">
    <property type="term" value="P:regulation of DNA-templated transcription"/>
    <property type="evidence" value="ECO:0007669"/>
    <property type="project" value="InterPro"/>
</dbReference>
<evidence type="ECO:0000313" key="2">
    <source>
        <dbReference type="Ensembl" id="ENSCHIP00010027208.1"/>
    </source>
</evidence>
<dbReference type="PANTHER" id="PTHR23232:SF158">
    <property type="entry name" value="KRAB DOMAIN-CONTAINING PROTEIN 5"/>
    <property type="match status" value="1"/>
</dbReference>
<dbReference type="AlphaFoldDB" id="A0A8C2RDG9"/>
<reference evidence="2" key="1">
    <citation type="submission" date="2019-03" db="EMBL/GenBank/DDBJ databases">
        <title>Genome sequencing and reference-guided assembly of Black Bengal Goat (Capra hircus).</title>
        <authorList>
            <person name="Siddiki A.Z."/>
            <person name="Baten A."/>
            <person name="Billah M."/>
            <person name="Alam M.A.U."/>
            <person name="Shawrob K.S.M."/>
            <person name="Saha S."/>
            <person name="Chowdhury M."/>
            <person name="Rahman A.H."/>
            <person name="Stear M."/>
            <person name="Miah G."/>
            <person name="Das G.B."/>
            <person name="Hossain M.M."/>
            <person name="Kumkum M."/>
            <person name="Islam M.S."/>
            <person name="Mollah A.M."/>
            <person name="Ahsan A."/>
            <person name="Tusar F."/>
            <person name="Khan M.K.I."/>
        </authorList>
    </citation>
    <scope>NUCLEOTIDE SEQUENCE [LARGE SCALE GENOMIC DNA]</scope>
</reference>
<proteinExistence type="predicted"/>
<name>A0A8C2RDG9_CAPHI</name>
<dbReference type="Gene3D" id="6.10.140.140">
    <property type="match status" value="1"/>
</dbReference>
<evidence type="ECO:0000259" key="1">
    <source>
        <dbReference type="PROSITE" id="PS50805"/>
    </source>
</evidence>
<sequence>MTLRLMFQDVTTEEWECLDLGQQELYRDVILENYRNLATLGLVVSKPDLVTFLEQMKEPRNTRRMKTVAIHPALKHGKSRR</sequence>
<feature type="domain" description="KRAB" evidence="1">
    <location>
        <begin position="1"/>
        <end position="72"/>
    </location>
</feature>
<dbReference type="PANTHER" id="PTHR23232">
    <property type="entry name" value="KRAB DOMAIN C2H2 ZINC FINGER"/>
    <property type="match status" value="1"/>
</dbReference>
<dbReference type="SUPFAM" id="SSF109640">
    <property type="entry name" value="KRAB domain (Kruppel-associated box)"/>
    <property type="match status" value="1"/>
</dbReference>
<dbReference type="InterPro" id="IPR001909">
    <property type="entry name" value="KRAB"/>
</dbReference>
<dbReference type="Pfam" id="PF01352">
    <property type="entry name" value="KRAB"/>
    <property type="match status" value="1"/>
</dbReference>
<dbReference type="SMART" id="SM00349">
    <property type="entry name" value="KRAB"/>
    <property type="match status" value="1"/>
</dbReference>
<dbReference type="InterPro" id="IPR050169">
    <property type="entry name" value="Krueppel_C2H2_ZnF"/>
</dbReference>
<dbReference type="CDD" id="cd07765">
    <property type="entry name" value="KRAB_A-box"/>
    <property type="match status" value="1"/>
</dbReference>
<dbReference type="Ensembl" id="ENSCHIT00010038438.1">
    <property type="protein sequence ID" value="ENSCHIP00010027208.1"/>
    <property type="gene ID" value="ENSCHIG00010020221.1"/>
</dbReference>
<dbReference type="PROSITE" id="PS50805">
    <property type="entry name" value="KRAB"/>
    <property type="match status" value="1"/>
</dbReference>
<organism evidence="2">
    <name type="scientific">Capra hircus</name>
    <name type="common">Goat</name>
    <dbReference type="NCBI Taxonomy" id="9925"/>
    <lineage>
        <taxon>Eukaryota</taxon>
        <taxon>Metazoa</taxon>
        <taxon>Chordata</taxon>
        <taxon>Craniata</taxon>
        <taxon>Vertebrata</taxon>
        <taxon>Euteleostomi</taxon>
        <taxon>Mammalia</taxon>
        <taxon>Eutheria</taxon>
        <taxon>Laurasiatheria</taxon>
        <taxon>Artiodactyla</taxon>
        <taxon>Ruminantia</taxon>
        <taxon>Pecora</taxon>
        <taxon>Bovidae</taxon>
        <taxon>Caprinae</taxon>
        <taxon>Capra</taxon>
    </lineage>
</organism>
<reference evidence="2" key="2">
    <citation type="submission" date="2025-08" db="UniProtKB">
        <authorList>
            <consortium name="Ensembl"/>
        </authorList>
    </citation>
    <scope>IDENTIFICATION</scope>
</reference>
<accession>A0A8C2RDG9</accession>